<keyword evidence="2" id="KW-0479">Metal-binding</keyword>
<evidence type="ECO:0000313" key="7">
    <source>
        <dbReference type="Proteomes" id="UP000443153"/>
    </source>
</evidence>
<comment type="cofactor">
    <cofactor evidence="1">
        <name>Zn(2+)</name>
        <dbReference type="ChEBI" id="CHEBI:29105"/>
    </cofactor>
</comment>
<dbReference type="PANTHER" id="PTHR15162">
    <property type="entry name" value="ASPARTOACYLASE"/>
    <property type="match status" value="1"/>
</dbReference>
<dbReference type="SUPFAM" id="SSF53187">
    <property type="entry name" value="Zn-dependent exopeptidases"/>
    <property type="match status" value="1"/>
</dbReference>
<dbReference type="EMBL" id="WKJH01000005">
    <property type="protein sequence ID" value="MRX64359.1"/>
    <property type="molecule type" value="Genomic_DNA"/>
</dbReference>
<name>A0A6I2MNP1_9FLAO</name>
<evidence type="ECO:0000256" key="2">
    <source>
        <dbReference type="ARBA" id="ARBA00022723"/>
    </source>
</evidence>
<proteinExistence type="predicted"/>
<accession>A0A6I2MNP1</accession>
<dbReference type="RefSeq" id="WP_154366133.1">
    <property type="nucleotide sequence ID" value="NZ_WKJH01000005.1"/>
</dbReference>
<protein>
    <submittedName>
        <fullName evidence="6">Aspartoacylase</fullName>
    </submittedName>
</protein>
<dbReference type="Gene3D" id="3.40.630.10">
    <property type="entry name" value="Zn peptidases"/>
    <property type="match status" value="1"/>
</dbReference>
<keyword evidence="4" id="KW-0862">Zinc</keyword>
<comment type="caution">
    <text evidence="6">The sequence shown here is derived from an EMBL/GenBank/DDBJ whole genome shotgun (WGS) entry which is preliminary data.</text>
</comment>
<dbReference type="GO" id="GO:0046872">
    <property type="term" value="F:metal ion binding"/>
    <property type="evidence" value="ECO:0007669"/>
    <property type="project" value="UniProtKB-KW"/>
</dbReference>
<evidence type="ECO:0000259" key="5">
    <source>
        <dbReference type="Pfam" id="PF24827"/>
    </source>
</evidence>
<keyword evidence="7" id="KW-1185">Reference proteome</keyword>
<dbReference type="AlphaFoldDB" id="A0A6I2MNP1"/>
<feature type="domain" description="Succinylglutamate desuccinylase/Aspartoacylase catalytic" evidence="5">
    <location>
        <begin position="25"/>
        <end position="104"/>
    </location>
</feature>
<dbReference type="Proteomes" id="UP000443153">
    <property type="component" value="Unassembled WGS sequence"/>
</dbReference>
<evidence type="ECO:0000313" key="6">
    <source>
        <dbReference type="EMBL" id="MRX64359.1"/>
    </source>
</evidence>
<evidence type="ECO:0000256" key="4">
    <source>
        <dbReference type="ARBA" id="ARBA00022833"/>
    </source>
</evidence>
<keyword evidence="3" id="KW-0378">Hydrolase</keyword>
<dbReference type="GO" id="GO:0016788">
    <property type="term" value="F:hydrolase activity, acting on ester bonds"/>
    <property type="evidence" value="ECO:0007669"/>
    <property type="project" value="InterPro"/>
</dbReference>
<dbReference type="OrthoDB" id="1523003at2"/>
<dbReference type="Pfam" id="PF24827">
    <property type="entry name" value="AstE_AspA_cat"/>
    <property type="match status" value="1"/>
</dbReference>
<dbReference type="InterPro" id="IPR050178">
    <property type="entry name" value="AspA/AstE_fam"/>
</dbReference>
<evidence type="ECO:0000256" key="3">
    <source>
        <dbReference type="ARBA" id="ARBA00022801"/>
    </source>
</evidence>
<organism evidence="6 7">
    <name type="scientific">Maribacter luteus</name>
    <dbReference type="NCBI Taxonomy" id="2594478"/>
    <lineage>
        <taxon>Bacteria</taxon>
        <taxon>Pseudomonadati</taxon>
        <taxon>Bacteroidota</taxon>
        <taxon>Flavobacteriia</taxon>
        <taxon>Flavobacteriales</taxon>
        <taxon>Flavobacteriaceae</taxon>
        <taxon>Maribacter</taxon>
    </lineage>
</organism>
<dbReference type="GO" id="GO:0005829">
    <property type="term" value="C:cytosol"/>
    <property type="evidence" value="ECO:0007669"/>
    <property type="project" value="TreeGrafter"/>
</dbReference>
<dbReference type="InterPro" id="IPR055438">
    <property type="entry name" value="AstE_AspA_cat"/>
</dbReference>
<dbReference type="PANTHER" id="PTHR15162:SF7">
    <property type="entry name" value="SUCCINYLGLUTAMATE DESUCCINYLASE"/>
    <property type="match status" value="1"/>
</dbReference>
<sequence length="406" mass="46831">MTETPSPKIDVKTKRFIGQIQGETPGPVLIFFGGIHGNEQAGVTALENVLKELGKGDFSYHGSLYAIKGNLPALSKGKRYLDKDLNRIWTKTEIERIQNSDYEHLLNEEKELLEIFILVQGILETEKGPFYFIDYHTTSSKTLPFITINDALINRRFSKLFPVPIILGIEEYLEGPLLSYINERGYVSLGFESGQHTEDASIKNSIAFTWLAMVYSGFLNKSNINNFKGYYGQLQNSAGNDSNFYEIVHRHALDDNSEFKMMAGFHSFEEVVEGTPIAIENEEFIEAEKDTIIFMPLYQEQGGEGFFLIRKLPFWVLALSAFLRRIRFGTLLHYLPGLSWANKEKESLMVNTRVATFFTRPFFHLLGYRNRIIDKTHFIMNNRELTAKNGMYRNTWWYRITTRKSI</sequence>
<reference evidence="6 7" key="1">
    <citation type="submission" date="2019-11" db="EMBL/GenBank/DDBJ databases">
        <title>Maribacter lutea sp. nov., a marine bacterium isolated from intertidal sand.</title>
        <authorList>
            <person name="Liu A."/>
        </authorList>
    </citation>
    <scope>NUCLEOTIDE SEQUENCE [LARGE SCALE GENOMIC DNA]</scope>
    <source>
        <strain evidence="6 7">RZ05</strain>
    </source>
</reference>
<gene>
    <name evidence="6" type="ORF">GJ691_09270</name>
</gene>
<evidence type="ECO:0000256" key="1">
    <source>
        <dbReference type="ARBA" id="ARBA00001947"/>
    </source>
</evidence>